<keyword evidence="4 6" id="KW-1133">Transmembrane helix</keyword>
<evidence type="ECO:0000313" key="8">
    <source>
        <dbReference type="Proteomes" id="UP000007875"/>
    </source>
</evidence>
<reference evidence="7" key="3">
    <citation type="submission" date="2025-09" db="UniProtKB">
        <authorList>
            <consortium name="Ensembl"/>
        </authorList>
    </citation>
    <scope>IDENTIFICATION</scope>
</reference>
<dbReference type="STRING" id="51511.ENSCSAVP00000015622"/>
<dbReference type="FunCoup" id="H2ZDF6">
    <property type="interactions" value="256"/>
</dbReference>
<keyword evidence="8" id="KW-1185">Reference proteome</keyword>
<dbReference type="Ensembl" id="ENSCSAVT00000015800.1">
    <property type="protein sequence ID" value="ENSCSAVP00000015622.1"/>
    <property type="gene ID" value="ENSCSAVG00000009181.1"/>
</dbReference>
<name>H2ZDF6_CIOSA</name>
<feature type="transmembrane region" description="Helical" evidence="6">
    <location>
        <begin position="7"/>
        <end position="27"/>
    </location>
</feature>
<reference evidence="7" key="2">
    <citation type="submission" date="2025-08" db="UniProtKB">
        <authorList>
            <consortium name="Ensembl"/>
        </authorList>
    </citation>
    <scope>IDENTIFICATION</scope>
</reference>
<proteinExistence type="inferred from homology"/>
<keyword evidence="3 6" id="KW-0812">Transmembrane</keyword>
<dbReference type="PANTHER" id="PTHR12290">
    <property type="entry name" value="CORNICHON-RELATED"/>
    <property type="match status" value="1"/>
</dbReference>
<dbReference type="HOGENOM" id="CLU_112942_0_1_1"/>
<dbReference type="GO" id="GO:0016192">
    <property type="term" value="P:vesicle-mediated transport"/>
    <property type="evidence" value="ECO:0007669"/>
    <property type="project" value="InterPro"/>
</dbReference>
<dbReference type="AlphaFoldDB" id="H2ZDF6"/>
<evidence type="ECO:0000256" key="2">
    <source>
        <dbReference type="ARBA" id="ARBA00010095"/>
    </source>
</evidence>
<evidence type="ECO:0000256" key="1">
    <source>
        <dbReference type="ARBA" id="ARBA00004141"/>
    </source>
</evidence>
<feature type="transmembrane region" description="Helical" evidence="6">
    <location>
        <begin position="54"/>
        <end position="79"/>
    </location>
</feature>
<reference evidence="8" key="1">
    <citation type="submission" date="2003-08" db="EMBL/GenBank/DDBJ databases">
        <authorList>
            <person name="Birren B."/>
            <person name="Nusbaum C."/>
            <person name="Abebe A."/>
            <person name="Abouelleil A."/>
            <person name="Adekoya E."/>
            <person name="Ait-zahra M."/>
            <person name="Allen N."/>
            <person name="Allen T."/>
            <person name="An P."/>
            <person name="Anderson M."/>
            <person name="Anderson S."/>
            <person name="Arachchi H."/>
            <person name="Armbruster J."/>
            <person name="Bachantsang P."/>
            <person name="Baldwin J."/>
            <person name="Barry A."/>
            <person name="Bayul T."/>
            <person name="Blitshsteyn B."/>
            <person name="Bloom T."/>
            <person name="Blye J."/>
            <person name="Boguslavskiy L."/>
            <person name="Borowsky M."/>
            <person name="Boukhgalter B."/>
            <person name="Brunache A."/>
            <person name="Butler J."/>
            <person name="Calixte N."/>
            <person name="Calvo S."/>
            <person name="Camarata J."/>
            <person name="Campo K."/>
            <person name="Chang J."/>
            <person name="Cheshatsang Y."/>
            <person name="Citroen M."/>
            <person name="Collymore A."/>
            <person name="Considine T."/>
            <person name="Cook A."/>
            <person name="Cooke P."/>
            <person name="Corum B."/>
            <person name="Cuomo C."/>
            <person name="David R."/>
            <person name="Dawoe T."/>
            <person name="Degray S."/>
            <person name="Dodge S."/>
            <person name="Dooley K."/>
            <person name="Dorje P."/>
            <person name="Dorjee K."/>
            <person name="Dorris L."/>
            <person name="Duffey N."/>
            <person name="Dupes A."/>
            <person name="Elkins T."/>
            <person name="Engels R."/>
            <person name="Erickson J."/>
            <person name="Farina A."/>
            <person name="Faro S."/>
            <person name="Ferreira P."/>
            <person name="Fischer H."/>
            <person name="Fitzgerald M."/>
            <person name="Foley K."/>
            <person name="Gage D."/>
            <person name="Galagan J."/>
            <person name="Gearin G."/>
            <person name="Gnerre S."/>
            <person name="Gnirke A."/>
            <person name="Goyette A."/>
            <person name="Graham J."/>
            <person name="Grandbois E."/>
            <person name="Gyaltsen K."/>
            <person name="Hafez N."/>
            <person name="Hagopian D."/>
            <person name="Hagos B."/>
            <person name="Hall J."/>
            <person name="Hatcher B."/>
            <person name="Heller A."/>
            <person name="Higgins H."/>
            <person name="Honan T."/>
            <person name="Horn A."/>
            <person name="Houde N."/>
            <person name="Hughes L."/>
            <person name="Hulme W."/>
            <person name="Husby E."/>
            <person name="Iliev I."/>
            <person name="Jaffe D."/>
            <person name="Jones C."/>
            <person name="Kamal M."/>
            <person name="Kamat A."/>
            <person name="Kamvysselis M."/>
            <person name="Karlsson E."/>
            <person name="Kells C."/>
            <person name="Kieu A."/>
            <person name="Kisner P."/>
            <person name="Kodira C."/>
            <person name="Kulbokas E."/>
            <person name="Labutti K."/>
            <person name="Lama D."/>
            <person name="Landers T."/>
            <person name="Leger J."/>
            <person name="Levine S."/>
            <person name="Lewis D."/>
            <person name="Lewis T."/>
            <person name="Lindblad-toh K."/>
            <person name="Liu X."/>
            <person name="Lokyitsang T."/>
            <person name="Lokyitsang Y."/>
            <person name="Lucien O."/>
            <person name="Lui A."/>
            <person name="Ma L.J."/>
            <person name="Mabbitt R."/>
            <person name="Macdonald J."/>
            <person name="Maclean C."/>
            <person name="Major J."/>
            <person name="Manning J."/>
            <person name="Marabella R."/>
            <person name="Maru K."/>
            <person name="Matthews C."/>
            <person name="Mauceli E."/>
            <person name="Mccarthy M."/>
            <person name="Mcdonough S."/>
            <person name="Mcghee T."/>
            <person name="Meldrim J."/>
            <person name="Meneus L."/>
            <person name="Mesirov J."/>
            <person name="Mihalev A."/>
            <person name="Mihova T."/>
            <person name="Mikkelsen T."/>
            <person name="Mlenga V."/>
            <person name="Moru K."/>
            <person name="Mozes J."/>
            <person name="Mulrain L."/>
            <person name="Munson G."/>
            <person name="Naylor J."/>
            <person name="Newes C."/>
            <person name="Nguyen C."/>
            <person name="Nguyen N."/>
            <person name="Nguyen T."/>
            <person name="Nicol R."/>
            <person name="Nielsen C."/>
            <person name="Nizzari M."/>
            <person name="Norbu C."/>
            <person name="Norbu N."/>
            <person name="O'donnell P."/>
            <person name="Okoawo O."/>
            <person name="O'leary S."/>
            <person name="Omotosho B."/>
            <person name="O'neill K."/>
            <person name="Osman S."/>
            <person name="Parker S."/>
            <person name="Perrin D."/>
            <person name="Phunkhang P."/>
            <person name="Piqani B."/>
            <person name="Purcell S."/>
            <person name="Rachupka T."/>
            <person name="Ramasamy U."/>
            <person name="Rameau R."/>
            <person name="Ray V."/>
            <person name="Raymond C."/>
            <person name="Retta R."/>
            <person name="Richardson S."/>
            <person name="Rise C."/>
            <person name="Rodriguez J."/>
            <person name="Rogers J."/>
            <person name="Rogov P."/>
            <person name="Rutman M."/>
            <person name="Schupbach R."/>
            <person name="Seaman C."/>
            <person name="Settipalli S."/>
            <person name="Sharpe T."/>
            <person name="Sheridan J."/>
            <person name="Sherpa N."/>
            <person name="Shi J."/>
            <person name="Smirnov S."/>
            <person name="Smith C."/>
            <person name="Sougnez C."/>
            <person name="Spencer B."/>
            <person name="Stalker J."/>
            <person name="Stange-thomann N."/>
            <person name="Stavropoulos S."/>
            <person name="Stetson K."/>
            <person name="Stone C."/>
            <person name="Stone S."/>
            <person name="Stubbs M."/>
            <person name="Talamas J."/>
            <person name="Tchuinga P."/>
            <person name="Tenzing P."/>
            <person name="Tesfaye S."/>
            <person name="Theodore J."/>
            <person name="Thoulutsang Y."/>
            <person name="Topham K."/>
            <person name="Towey S."/>
            <person name="Tsamla T."/>
            <person name="Tsomo N."/>
            <person name="Vallee D."/>
            <person name="Vassiliev H."/>
            <person name="Venkataraman V."/>
            <person name="Vinson J."/>
            <person name="Vo A."/>
            <person name="Wade C."/>
            <person name="Wang S."/>
            <person name="Wangchuk T."/>
            <person name="Wangdi T."/>
            <person name="Whittaker C."/>
            <person name="Wilkinson J."/>
            <person name="Wu Y."/>
            <person name="Wyman D."/>
            <person name="Yadav S."/>
            <person name="Yang S."/>
            <person name="Yang X."/>
            <person name="Yeager S."/>
            <person name="Yee E."/>
            <person name="Young G."/>
            <person name="Zainoun J."/>
            <person name="Zembeck L."/>
            <person name="Zimmer A."/>
            <person name="Zody M."/>
            <person name="Lander E."/>
        </authorList>
    </citation>
    <scope>NUCLEOTIDE SEQUENCE [LARGE SCALE GENOMIC DNA]</scope>
</reference>
<keyword evidence="5 6" id="KW-0472">Membrane</keyword>
<dbReference type="GO" id="GO:0016020">
    <property type="term" value="C:membrane"/>
    <property type="evidence" value="ECO:0007669"/>
    <property type="project" value="UniProtKB-SubCell"/>
</dbReference>
<sequence>MMGEALLLCLALVDSAIMLFLSVYFIITLSDLECDYLNSSTCCEKLNRWVLPEVIASCLCPVITLFSGHWILSLLTLPFPLYLTNRYLRVSAGNIGIYDPTEIHNRGLLKGHMKETMVKLAYFIVLFFLYLYCFVYALVSGGQAS</sequence>
<comment type="similarity">
    <text evidence="2">Belongs to the cornichon family.</text>
</comment>
<protein>
    <submittedName>
        <fullName evidence="7">Uncharacterized protein</fullName>
    </submittedName>
</protein>
<dbReference type="OMA" id="HKKECFI"/>
<evidence type="ECO:0000256" key="4">
    <source>
        <dbReference type="ARBA" id="ARBA00022989"/>
    </source>
</evidence>
<dbReference type="InParanoid" id="H2ZDF6"/>
<accession>H2ZDF6</accession>
<comment type="subcellular location">
    <subcellularLocation>
        <location evidence="1">Membrane</location>
        <topology evidence="1">Multi-pass membrane protein</topology>
    </subcellularLocation>
</comment>
<feature type="transmembrane region" description="Helical" evidence="6">
    <location>
        <begin position="120"/>
        <end position="139"/>
    </location>
</feature>
<evidence type="ECO:0000256" key="3">
    <source>
        <dbReference type="ARBA" id="ARBA00022692"/>
    </source>
</evidence>
<dbReference type="Proteomes" id="UP000007875">
    <property type="component" value="Unassembled WGS sequence"/>
</dbReference>
<evidence type="ECO:0000256" key="6">
    <source>
        <dbReference type="SAM" id="Phobius"/>
    </source>
</evidence>
<dbReference type="eggNOG" id="KOG2729">
    <property type="taxonomic scope" value="Eukaryota"/>
</dbReference>
<evidence type="ECO:0000256" key="5">
    <source>
        <dbReference type="ARBA" id="ARBA00023136"/>
    </source>
</evidence>
<dbReference type="InterPro" id="IPR003377">
    <property type="entry name" value="Cornichon"/>
</dbReference>
<dbReference type="Pfam" id="PF03311">
    <property type="entry name" value="Cornichon"/>
    <property type="match status" value="1"/>
</dbReference>
<dbReference type="SMART" id="SM01398">
    <property type="entry name" value="Cornichon"/>
    <property type="match status" value="1"/>
</dbReference>
<dbReference type="GeneTree" id="ENSGT00950000182834"/>
<organism evidence="7 8">
    <name type="scientific">Ciona savignyi</name>
    <name type="common">Pacific transparent sea squirt</name>
    <dbReference type="NCBI Taxonomy" id="51511"/>
    <lineage>
        <taxon>Eukaryota</taxon>
        <taxon>Metazoa</taxon>
        <taxon>Chordata</taxon>
        <taxon>Tunicata</taxon>
        <taxon>Ascidiacea</taxon>
        <taxon>Phlebobranchia</taxon>
        <taxon>Cionidae</taxon>
        <taxon>Ciona</taxon>
    </lineage>
</organism>
<evidence type="ECO:0000313" key="7">
    <source>
        <dbReference type="Ensembl" id="ENSCSAVP00000015622.1"/>
    </source>
</evidence>